<gene>
    <name evidence="1" type="ORF">K227x_27560</name>
</gene>
<evidence type="ECO:0000313" key="2">
    <source>
        <dbReference type="Proteomes" id="UP000318538"/>
    </source>
</evidence>
<name>A0A517NB59_9BACT</name>
<dbReference type="EMBL" id="CP036525">
    <property type="protein sequence ID" value="QDT04365.1"/>
    <property type="molecule type" value="Genomic_DNA"/>
</dbReference>
<accession>A0A517NB59</accession>
<keyword evidence="2" id="KW-1185">Reference proteome</keyword>
<organism evidence="1 2">
    <name type="scientific">Rubripirellula lacrimiformis</name>
    <dbReference type="NCBI Taxonomy" id="1930273"/>
    <lineage>
        <taxon>Bacteria</taxon>
        <taxon>Pseudomonadati</taxon>
        <taxon>Planctomycetota</taxon>
        <taxon>Planctomycetia</taxon>
        <taxon>Pirellulales</taxon>
        <taxon>Pirellulaceae</taxon>
        <taxon>Rubripirellula</taxon>
    </lineage>
</organism>
<protein>
    <submittedName>
        <fullName evidence="1">Uncharacterized protein</fullName>
    </submittedName>
</protein>
<dbReference type="Proteomes" id="UP000318538">
    <property type="component" value="Chromosome"/>
</dbReference>
<dbReference type="OrthoDB" id="275754at2"/>
<reference evidence="1 2" key="1">
    <citation type="submission" date="2019-02" db="EMBL/GenBank/DDBJ databases">
        <title>Deep-cultivation of Planctomycetes and their phenomic and genomic characterization uncovers novel biology.</title>
        <authorList>
            <person name="Wiegand S."/>
            <person name="Jogler M."/>
            <person name="Boedeker C."/>
            <person name="Pinto D."/>
            <person name="Vollmers J."/>
            <person name="Rivas-Marin E."/>
            <person name="Kohn T."/>
            <person name="Peeters S.H."/>
            <person name="Heuer A."/>
            <person name="Rast P."/>
            <person name="Oberbeckmann S."/>
            <person name="Bunk B."/>
            <person name="Jeske O."/>
            <person name="Meyerdierks A."/>
            <person name="Storesund J.E."/>
            <person name="Kallscheuer N."/>
            <person name="Luecker S."/>
            <person name="Lage O.M."/>
            <person name="Pohl T."/>
            <person name="Merkel B.J."/>
            <person name="Hornburger P."/>
            <person name="Mueller R.-W."/>
            <person name="Bruemmer F."/>
            <person name="Labrenz M."/>
            <person name="Spormann A.M."/>
            <person name="Op den Camp H."/>
            <person name="Overmann J."/>
            <person name="Amann R."/>
            <person name="Jetten M.S.M."/>
            <person name="Mascher T."/>
            <person name="Medema M.H."/>
            <person name="Devos D.P."/>
            <person name="Kaster A.-K."/>
            <person name="Ovreas L."/>
            <person name="Rohde M."/>
            <person name="Galperin M.Y."/>
            <person name="Jogler C."/>
        </authorList>
    </citation>
    <scope>NUCLEOTIDE SEQUENCE [LARGE SCALE GENOMIC DNA]</scope>
    <source>
        <strain evidence="1 2">K22_7</strain>
    </source>
</reference>
<sequence length="146" mass="16638">MTDVDNNTDRLVETIPDDLLQLWRKGPVLFAGDQQLPVVELYGTILTLRWGDDVICCDARDCHFRIGRPWKMKHNARSARPLFPFGSHDLILIDFPPLHRTLFGRVWSYNTAAVGYTSQTLASWRPALATANATPNDATERRNRAF</sequence>
<dbReference type="RefSeq" id="WP_145169954.1">
    <property type="nucleotide sequence ID" value="NZ_CP036525.1"/>
</dbReference>
<evidence type="ECO:0000313" key="1">
    <source>
        <dbReference type="EMBL" id="QDT04365.1"/>
    </source>
</evidence>
<dbReference type="KEGG" id="rlc:K227x_27560"/>
<dbReference type="AlphaFoldDB" id="A0A517NB59"/>
<proteinExistence type="predicted"/>